<organism evidence="1 2">
    <name type="scientific">Thelephora ganbajun</name>
    <name type="common">Ganba fungus</name>
    <dbReference type="NCBI Taxonomy" id="370292"/>
    <lineage>
        <taxon>Eukaryota</taxon>
        <taxon>Fungi</taxon>
        <taxon>Dikarya</taxon>
        <taxon>Basidiomycota</taxon>
        <taxon>Agaricomycotina</taxon>
        <taxon>Agaricomycetes</taxon>
        <taxon>Thelephorales</taxon>
        <taxon>Thelephoraceae</taxon>
        <taxon>Thelephora</taxon>
    </lineage>
</organism>
<comment type="caution">
    <text evidence="1">The sequence shown here is derived from an EMBL/GenBank/DDBJ whole genome shotgun (WGS) entry which is preliminary data.</text>
</comment>
<proteinExistence type="predicted"/>
<name>A0ACB6ZJN2_THEGA</name>
<sequence>MSDSHPGSELSIEQLVHALIRAVDPGSPSARRLLESGLQKILDVERSLHEVTRATRTIGNMLTPVNRFPPEILSRVLERRTREWDLITATHVCRYWRYTLTSNPSLWTCFQFQPSHDLNRTLTYLERSQSMPIDVNQDMRSPQALEMLKCFAPHIARVRSFVIRGPVNKDTILHLLRKPTPSLRHLAICFRGNSLARLPDDFLGRQAPSLRSVYFDGICPTFESPFPLPSLTQFNLHLPSSAGPFRMSALFRFFASCPWLQKVSIYASNEMSQDVTLDQVILLESLTELDYTSEPASRILPYLRLPRLNRLRVRLSSEPTQKLADMLPCDGQVLLAGVTKMSYRHDRYSQRIKLSGDGVDVSLTVFSLMGPIPVDWLSDGTYIPFGKIEDLTVEGSSNIAADFLISVFENLRVLRVTPRDTQFAQKIFRLLHPGTGIPCPFLREIHYTYSEPLDPLINLVQARLQAGYRLEPVLLAIPPEYDWDDEAELRRLVAEVFVQEKGI</sequence>
<dbReference type="Proteomes" id="UP000886501">
    <property type="component" value="Unassembled WGS sequence"/>
</dbReference>
<keyword evidence="2" id="KW-1185">Reference proteome</keyword>
<accession>A0ACB6ZJN2</accession>
<dbReference type="EMBL" id="MU117992">
    <property type="protein sequence ID" value="KAF9649881.1"/>
    <property type="molecule type" value="Genomic_DNA"/>
</dbReference>
<gene>
    <name evidence="1" type="ORF">BDM02DRAFT_3128105</name>
</gene>
<protein>
    <submittedName>
        <fullName evidence="1">Uncharacterized protein</fullName>
    </submittedName>
</protein>
<reference evidence="1" key="2">
    <citation type="journal article" date="2020" name="Nat. Commun.">
        <title>Large-scale genome sequencing of mycorrhizal fungi provides insights into the early evolution of symbiotic traits.</title>
        <authorList>
            <person name="Miyauchi S."/>
            <person name="Kiss E."/>
            <person name="Kuo A."/>
            <person name="Drula E."/>
            <person name="Kohler A."/>
            <person name="Sanchez-Garcia M."/>
            <person name="Morin E."/>
            <person name="Andreopoulos B."/>
            <person name="Barry K.W."/>
            <person name="Bonito G."/>
            <person name="Buee M."/>
            <person name="Carver A."/>
            <person name="Chen C."/>
            <person name="Cichocki N."/>
            <person name="Clum A."/>
            <person name="Culley D."/>
            <person name="Crous P.W."/>
            <person name="Fauchery L."/>
            <person name="Girlanda M."/>
            <person name="Hayes R.D."/>
            <person name="Keri Z."/>
            <person name="LaButti K."/>
            <person name="Lipzen A."/>
            <person name="Lombard V."/>
            <person name="Magnuson J."/>
            <person name="Maillard F."/>
            <person name="Murat C."/>
            <person name="Nolan M."/>
            <person name="Ohm R.A."/>
            <person name="Pangilinan J."/>
            <person name="Pereira M.F."/>
            <person name="Perotto S."/>
            <person name="Peter M."/>
            <person name="Pfister S."/>
            <person name="Riley R."/>
            <person name="Sitrit Y."/>
            <person name="Stielow J.B."/>
            <person name="Szollosi G."/>
            <person name="Zifcakova L."/>
            <person name="Stursova M."/>
            <person name="Spatafora J.W."/>
            <person name="Tedersoo L."/>
            <person name="Vaario L.M."/>
            <person name="Yamada A."/>
            <person name="Yan M."/>
            <person name="Wang P."/>
            <person name="Xu J."/>
            <person name="Bruns T."/>
            <person name="Baldrian P."/>
            <person name="Vilgalys R."/>
            <person name="Dunand C."/>
            <person name="Henrissat B."/>
            <person name="Grigoriev I.V."/>
            <person name="Hibbett D."/>
            <person name="Nagy L.G."/>
            <person name="Martin F.M."/>
        </authorList>
    </citation>
    <scope>NUCLEOTIDE SEQUENCE</scope>
    <source>
        <strain evidence="1">P2</strain>
    </source>
</reference>
<evidence type="ECO:0000313" key="1">
    <source>
        <dbReference type="EMBL" id="KAF9649881.1"/>
    </source>
</evidence>
<evidence type="ECO:0000313" key="2">
    <source>
        <dbReference type="Proteomes" id="UP000886501"/>
    </source>
</evidence>
<reference evidence="1" key="1">
    <citation type="submission" date="2019-10" db="EMBL/GenBank/DDBJ databases">
        <authorList>
            <consortium name="DOE Joint Genome Institute"/>
            <person name="Kuo A."/>
            <person name="Miyauchi S."/>
            <person name="Kiss E."/>
            <person name="Drula E."/>
            <person name="Kohler A."/>
            <person name="Sanchez-Garcia M."/>
            <person name="Andreopoulos B."/>
            <person name="Barry K.W."/>
            <person name="Bonito G."/>
            <person name="Buee M."/>
            <person name="Carver A."/>
            <person name="Chen C."/>
            <person name="Cichocki N."/>
            <person name="Clum A."/>
            <person name="Culley D."/>
            <person name="Crous P.W."/>
            <person name="Fauchery L."/>
            <person name="Girlanda M."/>
            <person name="Hayes R."/>
            <person name="Keri Z."/>
            <person name="Labutti K."/>
            <person name="Lipzen A."/>
            <person name="Lombard V."/>
            <person name="Magnuson J."/>
            <person name="Maillard F."/>
            <person name="Morin E."/>
            <person name="Murat C."/>
            <person name="Nolan M."/>
            <person name="Ohm R."/>
            <person name="Pangilinan J."/>
            <person name="Pereira M."/>
            <person name="Perotto S."/>
            <person name="Peter M."/>
            <person name="Riley R."/>
            <person name="Sitrit Y."/>
            <person name="Stielow B."/>
            <person name="Szollosi G."/>
            <person name="Zifcakova L."/>
            <person name="Stursova M."/>
            <person name="Spatafora J.W."/>
            <person name="Tedersoo L."/>
            <person name="Vaario L.-M."/>
            <person name="Yamada A."/>
            <person name="Yan M."/>
            <person name="Wang P."/>
            <person name="Xu J."/>
            <person name="Bruns T."/>
            <person name="Baldrian P."/>
            <person name="Vilgalys R."/>
            <person name="Henrissat B."/>
            <person name="Grigoriev I.V."/>
            <person name="Hibbett D."/>
            <person name="Nagy L.G."/>
            <person name="Martin F.M."/>
        </authorList>
    </citation>
    <scope>NUCLEOTIDE SEQUENCE</scope>
    <source>
        <strain evidence="1">P2</strain>
    </source>
</reference>